<sequence length="105" mass="11552">MTKLAGELAAIECKLADLATTLIPITQHEATPADTAVIGEPYREILAAFTFDNRGLCARDLCHARRHRRHPRQAEMPRQRPDLGGVTRLSSPSAQTDAASWTCRS</sequence>
<feature type="compositionally biased region" description="Polar residues" evidence="1">
    <location>
        <begin position="88"/>
        <end position="105"/>
    </location>
</feature>
<protein>
    <submittedName>
        <fullName evidence="2">Uncharacterized protein</fullName>
    </submittedName>
</protein>
<dbReference type="Proteomes" id="UP001500503">
    <property type="component" value="Unassembled WGS sequence"/>
</dbReference>
<proteinExistence type="predicted"/>
<name>A0ABP8R8Y7_9ACTN</name>
<evidence type="ECO:0000256" key="1">
    <source>
        <dbReference type="SAM" id="MobiDB-lite"/>
    </source>
</evidence>
<gene>
    <name evidence="2" type="ORF">GCM10023191_100300</name>
</gene>
<reference evidence="3" key="1">
    <citation type="journal article" date="2019" name="Int. J. Syst. Evol. Microbiol.">
        <title>The Global Catalogue of Microorganisms (GCM) 10K type strain sequencing project: providing services to taxonomists for standard genome sequencing and annotation.</title>
        <authorList>
            <consortium name="The Broad Institute Genomics Platform"/>
            <consortium name="The Broad Institute Genome Sequencing Center for Infectious Disease"/>
            <person name="Wu L."/>
            <person name="Ma J."/>
        </authorList>
    </citation>
    <scope>NUCLEOTIDE SEQUENCE [LARGE SCALE GENOMIC DNA]</scope>
    <source>
        <strain evidence="3">JCM 17933</strain>
    </source>
</reference>
<keyword evidence="3" id="KW-1185">Reference proteome</keyword>
<evidence type="ECO:0000313" key="2">
    <source>
        <dbReference type="EMBL" id="GAA4521720.1"/>
    </source>
</evidence>
<comment type="caution">
    <text evidence="2">The sequence shown here is derived from an EMBL/GenBank/DDBJ whole genome shotgun (WGS) entry which is preliminary data.</text>
</comment>
<organism evidence="2 3">
    <name type="scientific">Actinoallomurus oryzae</name>
    <dbReference type="NCBI Taxonomy" id="502180"/>
    <lineage>
        <taxon>Bacteria</taxon>
        <taxon>Bacillati</taxon>
        <taxon>Actinomycetota</taxon>
        <taxon>Actinomycetes</taxon>
        <taxon>Streptosporangiales</taxon>
        <taxon>Thermomonosporaceae</taxon>
        <taxon>Actinoallomurus</taxon>
    </lineage>
</organism>
<feature type="compositionally biased region" description="Basic and acidic residues" evidence="1">
    <location>
        <begin position="72"/>
        <end position="81"/>
    </location>
</feature>
<feature type="region of interest" description="Disordered" evidence="1">
    <location>
        <begin position="67"/>
        <end position="105"/>
    </location>
</feature>
<dbReference type="EMBL" id="BAABHF010000078">
    <property type="protein sequence ID" value="GAA4521720.1"/>
    <property type="molecule type" value="Genomic_DNA"/>
</dbReference>
<evidence type="ECO:0000313" key="3">
    <source>
        <dbReference type="Proteomes" id="UP001500503"/>
    </source>
</evidence>
<accession>A0ABP8R8Y7</accession>